<reference evidence="2 3" key="1">
    <citation type="submission" date="2024-08" db="EMBL/GenBank/DDBJ databases">
        <title>Insights into the chromosomal genome structure of Flemingia macrophylla.</title>
        <authorList>
            <person name="Ding Y."/>
            <person name="Zhao Y."/>
            <person name="Bi W."/>
            <person name="Wu M."/>
            <person name="Zhao G."/>
            <person name="Gong Y."/>
            <person name="Li W."/>
            <person name="Zhang P."/>
        </authorList>
    </citation>
    <scope>NUCLEOTIDE SEQUENCE [LARGE SCALE GENOMIC DNA]</scope>
    <source>
        <strain evidence="2">DYQJB</strain>
        <tissue evidence="2">Leaf</tissue>
    </source>
</reference>
<proteinExistence type="predicted"/>
<gene>
    <name evidence="2" type="ORF">Fmac_009806</name>
</gene>
<organism evidence="2 3">
    <name type="scientific">Flemingia macrophylla</name>
    <dbReference type="NCBI Taxonomy" id="520843"/>
    <lineage>
        <taxon>Eukaryota</taxon>
        <taxon>Viridiplantae</taxon>
        <taxon>Streptophyta</taxon>
        <taxon>Embryophyta</taxon>
        <taxon>Tracheophyta</taxon>
        <taxon>Spermatophyta</taxon>
        <taxon>Magnoliopsida</taxon>
        <taxon>eudicotyledons</taxon>
        <taxon>Gunneridae</taxon>
        <taxon>Pentapetalae</taxon>
        <taxon>rosids</taxon>
        <taxon>fabids</taxon>
        <taxon>Fabales</taxon>
        <taxon>Fabaceae</taxon>
        <taxon>Papilionoideae</taxon>
        <taxon>50 kb inversion clade</taxon>
        <taxon>NPAAA clade</taxon>
        <taxon>indigoferoid/millettioid clade</taxon>
        <taxon>Phaseoleae</taxon>
        <taxon>Flemingia</taxon>
    </lineage>
</organism>
<accession>A0ABD1N1W2</accession>
<dbReference type="AlphaFoldDB" id="A0ABD1N1W2"/>
<keyword evidence="3" id="KW-1185">Reference proteome</keyword>
<sequence>MVEARDYRYQIGPKLVKEGECGLFMHEYGLIEKTDWVWTRVIGERRKVEEEVVEEEEEEEEEEAKQQQQRQEEPVEEKEEDQLLQQEQEAVKEKEEEQLLQQQESVKEKEEEQLLQQQAVKEKEEEQLLQQQQHESVETKEEGKTVVPGSPLIADKDCKGHNSDEITPKLDEKEMDLCKLLVTIKKEPGCWNWLETNYMTLCNGDQCWKLVEWCGQGPFPYLKEHLRIAAVEAVNCAALPVCPVTASAAKAGCYCPQWLLLENKLLFKHCGGNGCSEPLCCCRALMIANA</sequence>
<feature type="region of interest" description="Disordered" evidence="1">
    <location>
        <begin position="49"/>
        <end position="106"/>
    </location>
</feature>
<protein>
    <submittedName>
        <fullName evidence="2">Uncharacterized protein</fullName>
    </submittedName>
</protein>
<comment type="caution">
    <text evidence="2">The sequence shown here is derived from an EMBL/GenBank/DDBJ whole genome shotgun (WGS) entry which is preliminary data.</text>
</comment>
<evidence type="ECO:0000313" key="2">
    <source>
        <dbReference type="EMBL" id="KAL2341866.1"/>
    </source>
</evidence>
<feature type="compositionally biased region" description="Basic and acidic residues" evidence="1">
    <location>
        <begin position="135"/>
        <end position="144"/>
    </location>
</feature>
<evidence type="ECO:0000256" key="1">
    <source>
        <dbReference type="SAM" id="MobiDB-lite"/>
    </source>
</evidence>
<evidence type="ECO:0000313" key="3">
    <source>
        <dbReference type="Proteomes" id="UP001603857"/>
    </source>
</evidence>
<feature type="region of interest" description="Disordered" evidence="1">
    <location>
        <begin position="125"/>
        <end position="160"/>
    </location>
</feature>
<dbReference type="Proteomes" id="UP001603857">
    <property type="component" value="Unassembled WGS sequence"/>
</dbReference>
<dbReference type="EMBL" id="JBGMDY010000003">
    <property type="protein sequence ID" value="KAL2341866.1"/>
    <property type="molecule type" value="Genomic_DNA"/>
</dbReference>
<feature type="compositionally biased region" description="Acidic residues" evidence="1">
    <location>
        <begin position="51"/>
        <end position="63"/>
    </location>
</feature>
<name>A0ABD1N1W2_9FABA</name>